<dbReference type="PANTHER" id="PTHR13142:SF1">
    <property type="entry name" value="INNER CENTROMERE PROTEIN"/>
    <property type="match status" value="1"/>
</dbReference>
<organism evidence="10 11">
    <name type="scientific">Schizosaccharomyces osmophilus</name>
    <dbReference type="NCBI Taxonomy" id="2545709"/>
    <lineage>
        <taxon>Eukaryota</taxon>
        <taxon>Fungi</taxon>
        <taxon>Dikarya</taxon>
        <taxon>Ascomycota</taxon>
        <taxon>Taphrinomycotina</taxon>
        <taxon>Schizosaccharomycetes</taxon>
        <taxon>Schizosaccharomycetales</taxon>
        <taxon>Schizosaccharomycetaceae</taxon>
        <taxon>Schizosaccharomyces</taxon>
    </lineage>
</organism>
<proteinExistence type="inferred from homology"/>
<dbReference type="GO" id="GO:0005634">
    <property type="term" value="C:nucleus"/>
    <property type="evidence" value="ECO:0007669"/>
    <property type="project" value="UniProtKB-SubCell"/>
</dbReference>
<feature type="region of interest" description="Disordered" evidence="8">
    <location>
        <begin position="270"/>
        <end position="290"/>
    </location>
</feature>
<feature type="compositionally biased region" description="Polar residues" evidence="8">
    <location>
        <begin position="507"/>
        <end position="532"/>
    </location>
</feature>
<feature type="compositionally biased region" description="Low complexity" evidence="8">
    <location>
        <begin position="619"/>
        <end position="629"/>
    </location>
</feature>
<feature type="region of interest" description="Disordered" evidence="8">
    <location>
        <begin position="758"/>
        <end position="909"/>
    </location>
</feature>
<sequence>MGSLGSGPWFTRELEHSHRLTNEKTKEFSFLVSETMDWLNEHMLEVSKLRLEGDLYTLAKTPNKIKEKYTTPRLSPVRRCELPTPRMQLSSIQQQLVEAADSKVKAKDSYHPEEKNVQPTYTTEEPKPSETYEESNQVSTLPNLPSPVLDVKRVDLDPETKDTERVTDTKREDSNQVPSPSSNTQQFTEWDIPLREPSPSPTKPSASPSKPLQNRHPAYSFVHLPKREEILRRPASLQNRADSTNSFLHQLNRRLTKESSSNPASFEAEFANSNTQVPPKQSSSLTSPSRLKRFLSSITSGNKDDSIKQEQERITTNQISLPKQNPHKRSSEVAAIEDNAHKNMTKQRKTSPEMSSSKEFINDKQFSKSIGVPSRSERPASTLVQDVPYRDEQKLDKQVDEFVPLTKEEKSPVKPKSKSTPMLERAEKLRQQIQGLAGNRTEEPSTPPGMKRPVNAVLDAARNSAAKDLQLAKLKLGETKQDSPKNSSKSHVKSEVPKIPSIAPFTKLSTKNSITQQKGTLIPSHSNSNTHENAVEAHDESNTGSNPKTSEKSLDVAKEIRKLTEAGYLSTNNQRPVAIRVATASQRELEQTERRKAKANLSSSLMQIEHNNADKDLPRTSSSLSTNSDNNRRFIPMRQMKTSSNLKSDKPSEDQSGTRKSLETNVKEEPIQSQVQHNADKQERLGAKRFATGATGSNWNNAMIKRQEESRRRKLLAEAASSKSKPGLTRVTSKPTLRPTRELLEDKSLALHYSGSKKVEGDTVTSVPISASNHKPINESHTNDETEGSQSQPSMLNKTSFKPQTLKSLRHNFPPPTKPNAIKEKDSVTNTTPLGNRKPVNSSNIDPPTDRKLSGSQKLQRSPLLKTPKTSQPAGYGSYSPNGSYELPDIDSDYLDESDDEERKKKINLPSWAESPELREQLKRQQKWDPDKIFGSIKPLHMDELFKSKDRNKLRFRPRSSSADWSSQDRLTQAEIDSYKRNMGYL</sequence>
<dbReference type="GeneID" id="80874185"/>
<dbReference type="PANTHER" id="PTHR13142">
    <property type="entry name" value="INNER CENTROMERE PROTEIN"/>
    <property type="match status" value="1"/>
</dbReference>
<keyword evidence="4" id="KW-0963">Cytoplasm</keyword>
<feature type="region of interest" description="Disordered" evidence="8">
    <location>
        <begin position="103"/>
        <end position="215"/>
    </location>
</feature>
<feature type="compositionally biased region" description="Polar residues" evidence="8">
    <location>
        <begin position="175"/>
        <end position="188"/>
    </location>
</feature>
<dbReference type="Gene3D" id="6.10.250.2990">
    <property type="match status" value="1"/>
</dbReference>
<protein>
    <submittedName>
        <fullName evidence="10">Chromosome passenger complex subunit</fullName>
    </submittedName>
</protein>
<keyword evidence="11" id="KW-1185">Reference proteome</keyword>
<feature type="compositionally biased region" description="Basic and acidic residues" evidence="8">
    <location>
        <begin position="647"/>
        <end position="670"/>
    </location>
</feature>
<evidence type="ECO:0000313" key="11">
    <source>
        <dbReference type="Proteomes" id="UP001212411"/>
    </source>
</evidence>
<dbReference type="Proteomes" id="UP001212411">
    <property type="component" value="Chromosome 1"/>
</dbReference>
<feature type="compositionally biased region" description="Polar residues" evidence="8">
    <location>
        <begin position="828"/>
        <end position="846"/>
    </location>
</feature>
<gene>
    <name evidence="10" type="primary">pic1</name>
    <name evidence="10" type="ORF">SOMG_00702</name>
</gene>
<feature type="compositionally biased region" description="Polar residues" evidence="8">
    <location>
        <begin position="134"/>
        <end position="143"/>
    </location>
</feature>
<feature type="compositionally biased region" description="Polar residues" evidence="8">
    <location>
        <begin position="271"/>
        <end position="289"/>
    </location>
</feature>
<keyword evidence="5" id="KW-0159">Chromosome partition</keyword>
<feature type="compositionally biased region" description="Polar residues" evidence="8">
    <location>
        <begin position="868"/>
        <end position="883"/>
    </location>
</feature>
<feature type="compositionally biased region" description="Polar residues" evidence="8">
    <location>
        <begin position="788"/>
        <end position="807"/>
    </location>
</feature>
<evidence type="ECO:0000256" key="1">
    <source>
        <dbReference type="ARBA" id="ARBA00004123"/>
    </source>
</evidence>
<evidence type="ECO:0000313" key="10">
    <source>
        <dbReference type="EMBL" id="WBW72000.1"/>
    </source>
</evidence>
<evidence type="ECO:0000256" key="8">
    <source>
        <dbReference type="SAM" id="MobiDB-lite"/>
    </source>
</evidence>
<feature type="region of interest" description="Disordered" evidence="8">
    <location>
        <begin position="469"/>
        <end position="557"/>
    </location>
</feature>
<feature type="compositionally biased region" description="Basic and acidic residues" evidence="8">
    <location>
        <begin position="103"/>
        <end position="116"/>
    </location>
</feature>
<keyword evidence="6" id="KW-0206">Cytoskeleton</keyword>
<dbReference type="AlphaFoldDB" id="A0AAE9W977"/>
<dbReference type="EMBL" id="CP115611">
    <property type="protein sequence ID" value="WBW72000.1"/>
    <property type="molecule type" value="Genomic_DNA"/>
</dbReference>
<dbReference type="RefSeq" id="XP_056036243.1">
    <property type="nucleotide sequence ID" value="XM_056179496.1"/>
</dbReference>
<dbReference type="KEGG" id="som:SOMG_00702"/>
<evidence type="ECO:0000256" key="2">
    <source>
        <dbReference type="ARBA" id="ARBA00004186"/>
    </source>
</evidence>
<feature type="compositionally biased region" description="Polar residues" evidence="8">
    <location>
        <begin position="763"/>
        <end position="775"/>
    </location>
</feature>
<dbReference type="GO" id="GO:0005819">
    <property type="term" value="C:spindle"/>
    <property type="evidence" value="ECO:0007669"/>
    <property type="project" value="UniProtKB-SubCell"/>
</dbReference>
<feature type="compositionally biased region" description="Acidic residues" evidence="8">
    <location>
        <begin position="888"/>
        <end position="900"/>
    </location>
</feature>
<comment type="similarity">
    <text evidence="3">Belongs to the INCENP family.</text>
</comment>
<feature type="region of interest" description="Disordered" evidence="8">
    <location>
        <begin position="586"/>
        <end position="681"/>
    </location>
</feature>
<comment type="subcellular location">
    <subcellularLocation>
        <location evidence="2">Cytoplasm</location>
        <location evidence="2">Cytoskeleton</location>
        <location evidence="2">Spindle</location>
    </subcellularLocation>
    <subcellularLocation>
        <location evidence="1">Nucleus</location>
    </subcellularLocation>
</comment>
<keyword evidence="7" id="KW-0539">Nucleus</keyword>
<dbReference type="InterPro" id="IPR005635">
    <property type="entry name" value="Inner_centromere_prot_ARK-bd"/>
</dbReference>
<evidence type="ECO:0000256" key="3">
    <source>
        <dbReference type="ARBA" id="ARBA00010042"/>
    </source>
</evidence>
<accession>A0AAE9W977</accession>
<reference evidence="10 11" key="1">
    <citation type="journal article" date="2023" name="G3 (Bethesda)">
        <title>A high-quality reference genome for the fission yeast Schizosaccharomyces osmophilus.</title>
        <authorList>
            <person name="Jia G.S."/>
            <person name="Zhang W.C."/>
            <person name="Liang Y."/>
            <person name="Liu X.H."/>
            <person name="Rhind N."/>
            <person name="Pidoux A."/>
            <person name="Brysch-Herzberg M."/>
            <person name="Du L.L."/>
        </authorList>
    </citation>
    <scope>NUCLEOTIDE SEQUENCE [LARGE SCALE GENOMIC DNA]</scope>
    <source>
        <strain evidence="10 11">CBS 15793</strain>
    </source>
</reference>
<name>A0AAE9W977_9SCHI</name>
<evidence type="ECO:0000256" key="7">
    <source>
        <dbReference type="ARBA" id="ARBA00023242"/>
    </source>
</evidence>
<evidence type="ECO:0000259" key="9">
    <source>
        <dbReference type="Pfam" id="PF03941"/>
    </source>
</evidence>
<feature type="region of interest" description="Disordered" evidence="8">
    <location>
        <begin position="704"/>
        <end position="741"/>
    </location>
</feature>
<feature type="compositionally biased region" description="Basic and acidic residues" evidence="8">
    <location>
        <begin position="150"/>
        <end position="174"/>
    </location>
</feature>
<feature type="compositionally biased region" description="Polar residues" evidence="8">
    <location>
        <begin position="600"/>
        <end position="610"/>
    </location>
</feature>
<feature type="region of interest" description="Disordered" evidence="8">
    <location>
        <begin position="316"/>
        <end position="453"/>
    </location>
</feature>
<dbReference type="GO" id="GO:0007059">
    <property type="term" value="P:chromosome segregation"/>
    <property type="evidence" value="ECO:0007669"/>
    <property type="project" value="UniProtKB-KW"/>
</dbReference>
<evidence type="ECO:0000256" key="4">
    <source>
        <dbReference type="ARBA" id="ARBA00022490"/>
    </source>
</evidence>
<feature type="domain" description="Inner centromere protein ARK-binding" evidence="9">
    <location>
        <begin position="889"/>
        <end position="946"/>
    </location>
</feature>
<evidence type="ECO:0000256" key="6">
    <source>
        <dbReference type="ARBA" id="ARBA00023212"/>
    </source>
</evidence>
<feature type="compositionally biased region" description="Basic and acidic residues" evidence="8">
    <location>
        <begin position="388"/>
        <end position="412"/>
    </location>
</feature>
<evidence type="ECO:0000256" key="5">
    <source>
        <dbReference type="ARBA" id="ARBA00022829"/>
    </source>
</evidence>
<dbReference type="Pfam" id="PF03941">
    <property type="entry name" value="INCENP_ARK-bind"/>
    <property type="match status" value="1"/>
</dbReference>